<organism evidence="2 3">
    <name type="scientific">Reticulomyxa filosa</name>
    <dbReference type="NCBI Taxonomy" id="46433"/>
    <lineage>
        <taxon>Eukaryota</taxon>
        <taxon>Sar</taxon>
        <taxon>Rhizaria</taxon>
        <taxon>Retaria</taxon>
        <taxon>Foraminifera</taxon>
        <taxon>Monothalamids</taxon>
        <taxon>Reticulomyxidae</taxon>
        <taxon>Reticulomyxa</taxon>
    </lineage>
</organism>
<sequence>MSKALVKIGSKKYGLKLANLTVESLKKQIIELSKSEQQGNALIKVTDPNGCNIETNQHLRRLVKDGRLLFFAEFQPKPTKKKDVEEKKETTTSLAPSSLSLSSNEMKNPLVLLAGAIKYKKMAYLQNVKNDLILLQKLFKEKFGYQVFNTFNLQNISTESLTLNDLNKFILKYVLNLNDNTNKKSYDGLIF</sequence>
<protein>
    <submittedName>
        <fullName evidence="2">Uncharacterized protein</fullName>
    </submittedName>
</protein>
<dbReference type="Proteomes" id="UP000023152">
    <property type="component" value="Unassembled WGS sequence"/>
</dbReference>
<name>X6LZ63_RETFI</name>
<dbReference type="AlphaFoldDB" id="X6LZ63"/>
<keyword evidence="3" id="KW-1185">Reference proteome</keyword>
<evidence type="ECO:0000256" key="1">
    <source>
        <dbReference type="SAM" id="MobiDB-lite"/>
    </source>
</evidence>
<evidence type="ECO:0000313" key="2">
    <source>
        <dbReference type="EMBL" id="ETO06025.1"/>
    </source>
</evidence>
<accession>X6LZ63</accession>
<feature type="compositionally biased region" description="Basic and acidic residues" evidence="1">
    <location>
        <begin position="81"/>
        <end position="90"/>
    </location>
</feature>
<reference evidence="2 3" key="1">
    <citation type="journal article" date="2013" name="Curr. Biol.">
        <title>The Genome of the Foraminiferan Reticulomyxa filosa.</title>
        <authorList>
            <person name="Glockner G."/>
            <person name="Hulsmann N."/>
            <person name="Schleicher M."/>
            <person name="Noegel A.A."/>
            <person name="Eichinger L."/>
            <person name="Gallinger C."/>
            <person name="Pawlowski J."/>
            <person name="Sierra R."/>
            <person name="Euteneuer U."/>
            <person name="Pillet L."/>
            <person name="Moustafa A."/>
            <person name="Platzer M."/>
            <person name="Groth M."/>
            <person name="Szafranski K."/>
            <person name="Schliwa M."/>
        </authorList>
    </citation>
    <scope>NUCLEOTIDE SEQUENCE [LARGE SCALE GENOMIC DNA]</scope>
</reference>
<feature type="compositionally biased region" description="Low complexity" evidence="1">
    <location>
        <begin position="91"/>
        <end position="100"/>
    </location>
</feature>
<gene>
    <name evidence="2" type="ORF">RFI_31370</name>
</gene>
<evidence type="ECO:0000313" key="3">
    <source>
        <dbReference type="Proteomes" id="UP000023152"/>
    </source>
</evidence>
<comment type="caution">
    <text evidence="2">The sequence shown here is derived from an EMBL/GenBank/DDBJ whole genome shotgun (WGS) entry which is preliminary data.</text>
</comment>
<feature type="region of interest" description="Disordered" evidence="1">
    <location>
        <begin position="80"/>
        <end position="100"/>
    </location>
</feature>
<proteinExistence type="predicted"/>
<dbReference type="EMBL" id="ASPP01027574">
    <property type="protein sequence ID" value="ETO06025.1"/>
    <property type="molecule type" value="Genomic_DNA"/>
</dbReference>